<dbReference type="InterPro" id="IPR011990">
    <property type="entry name" value="TPR-like_helical_dom_sf"/>
</dbReference>
<feature type="region of interest" description="Disordered" evidence="12">
    <location>
        <begin position="488"/>
        <end position="510"/>
    </location>
</feature>
<keyword evidence="14" id="KW-1185">Reference proteome</keyword>
<feature type="binding site" evidence="10">
    <location>
        <begin position="236"/>
        <end position="240"/>
    </location>
    <ligand>
        <name>ATP</name>
        <dbReference type="ChEBI" id="CHEBI:30616"/>
    </ligand>
</feature>
<dbReference type="SMART" id="SM00386">
    <property type="entry name" value="HAT"/>
    <property type="match status" value="3"/>
</dbReference>
<comment type="subcellular location">
    <subcellularLocation>
        <location evidence="1">Nucleus</location>
    </subcellularLocation>
</comment>
<keyword evidence="7" id="KW-0539">Nucleus</keyword>
<dbReference type="PROSITE" id="PS01238">
    <property type="entry name" value="GDA1_CD39_NTPASE"/>
    <property type="match status" value="1"/>
</dbReference>
<reference evidence="13" key="2">
    <citation type="submission" date="2025-09" db="UniProtKB">
        <authorList>
            <consortium name="Ensembl"/>
        </authorList>
    </citation>
    <scope>IDENTIFICATION</scope>
</reference>
<dbReference type="AlphaFoldDB" id="A0A8C1M0V3"/>
<dbReference type="Gene3D" id="3.30.420.150">
    <property type="entry name" value="Exopolyphosphatase. Domain 2"/>
    <property type="match status" value="1"/>
</dbReference>
<dbReference type="InterPro" id="IPR000407">
    <property type="entry name" value="GDA1_CD39_NTPase"/>
</dbReference>
<dbReference type="PANTHER" id="PTHR17204">
    <property type="entry name" value="PRE-MRNA PROCESSING PROTEIN PRP39-RELATED"/>
    <property type="match status" value="1"/>
</dbReference>
<dbReference type="GO" id="GO:0005524">
    <property type="term" value="F:ATP binding"/>
    <property type="evidence" value="ECO:0007669"/>
    <property type="project" value="UniProtKB-KW"/>
</dbReference>
<comment type="similarity">
    <text evidence="2 11">Belongs to the GDA1/CD39 NTPase family.</text>
</comment>
<feature type="region of interest" description="Disordered" evidence="12">
    <location>
        <begin position="812"/>
        <end position="842"/>
    </location>
</feature>
<dbReference type="InterPro" id="IPR003107">
    <property type="entry name" value="HAT"/>
</dbReference>
<dbReference type="Pfam" id="PF01150">
    <property type="entry name" value="GDA1_CD39"/>
    <property type="match status" value="1"/>
</dbReference>
<dbReference type="PANTHER" id="PTHR17204:SF21">
    <property type="entry name" value="PRE-MRNA-PROCESSING FACTOR 39"/>
    <property type="match status" value="1"/>
</dbReference>
<keyword evidence="10" id="KW-0067">ATP-binding</keyword>
<dbReference type="FunFam" id="1.25.40.10:FF:000063">
    <property type="entry name" value="Pre-mRNA processing factor 39"/>
    <property type="match status" value="1"/>
</dbReference>
<evidence type="ECO:0000313" key="13">
    <source>
        <dbReference type="Ensembl" id="ENSCCRP00010069536.1"/>
    </source>
</evidence>
<evidence type="ECO:0000256" key="12">
    <source>
        <dbReference type="SAM" id="MobiDB-lite"/>
    </source>
</evidence>
<evidence type="ECO:0000256" key="5">
    <source>
        <dbReference type="ARBA" id="ARBA00022801"/>
    </source>
</evidence>
<dbReference type="GO" id="GO:0017110">
    <property type="term" value="F:nucleoside diphosphate phosphatase activity"/>
    <property type="evidence" value="ECO:0007669"/>
    <property type="project" value="UniProtKB-EC"/>
</dbReference>
<evidence type="ECO:0000256" key="2">
    <source>
        <dbReference type="ARBA" id="ARBA00009283"/>
    </source>
</evidence>
<keyword evidence="3" id="KW-0507">mRNA processing</keyword>
<dbReference type="Proteomes" id="UP000694427">
    <property type="component" value="Unplaced"/>
</dbReference>
<evidence type="ECO:0000256" key="1">
    <source>
        <dbReference type="ARBA" id="ARBA00004123"/>
    </source>
</evidence>
<dbReference type="EC" id="3.6.1.6" evidence="8"/>
<organism evidence="13 14">
    <name type="scientific">Cyprinus carpio</name>
    <name type="common">Common carp</name>
    <dbReference type="NCBI Taxonomy" id="7962"/>
    <lineage>
        <taxon>Eukaryota</taxon>
        <taxon>Metazoa</taxon>
        <taxon>Chordata</taxon>
        <taxon>Craniata</taxon>
        <taxon>Vertebrata</taxon>
        <taxon>Euteleostomi</taxon>
        <taxon>Actinopterygii</taxon>
        <taxon>Neopterygii</taxon>
        <taxon>Teleostei</taxon>
        <taxon>Ostariophysi</taxon>
        <taxon>Cypriniformes</taxon>
        <taxon>Cyprinidae</taxon>
        <taxon>Cyprininae</taxon>
        <taxon>Cyprinus</taxon>
    </lineage>
</organism>
<keyword evidence="4" id="KW-0677">Repeat</keyword>
<dbReference type="Pfam" id="PF23241">
    <property type="entry name" value="HAT_PRP39_C"/>
    <property type="match status" value="1"/>
</dbReference>
<feature type="active site" description="Proton acceptor" evidence="9">
    <location>
        <position position="206"/>
    </location>
</feature>
<gene>
    <name evidence="13" type="primary">LOC109060754</name>
</gene>
<evidence type="ECO:0000256" key="10">
    <source>
        <dbReference type="PIRSR" id="PIRSR600407-2"/>
    </source>
</evidence>
<accession>A0A8C1M0V3</accession>
<feature type="compositionally biased region" description="Basic and acidic residues" evidence="12">
    <location>
        <begin position="812"/>
        <end position="835"/>
    </location>
</feature>
<keyword evidence="10" id="KW-0547">Nucleotide-binding</keyword>
<proteinExistence type="inferred from homology"/>
<dbReference type="GO" id="GO:0005685">
    <property type="term" value="C:U1 snRNP"/>
    <property type="evidence" value="ECO:0007669"/>
    <property type="project" value="TreeGrafter"/>
</dbReference>
<keyword evidence="6" id="KW-0508">mRNA splicing</keyword>
<sequence length="890" mass="100406">MRLAAAGEAAGSGWSSADSADLTLSGLRMSALLRVWHLLAVWTLLAASSSSQWNGLNAVDFSERFGNALPSLSRPANASQIFYSIMFDAGSTGTRIHVYTFIQKEPDGLPVLDNEMFHSMKPGLSAFADIPEIAGHTVRQLLRVAKKTVPPVEWKRTPVLFRATAGLRLLPPEKAHALLEEVQDVFDESPFYVPVDSVSIMNGTNEGILAWVTVNFLTGRLHRNAQKTVGILDLGGGSTQITFLPKSRKTVESAPADYMVRFDMFSSTYELYTHSYLGNGIKAARLSALGALGSEGLEKKVFQSSCLPKKYAGEFSFGGFSYHVSGVSDGVTGFRACSQELLTVVKGIIKQPLELKDSSTFYAFSYYFDHAVEAGLIDESRGGAVKIRDFRKRAKEVCNRPSERTQLNPFLCMDLTYIVCLLKDGFGFKESTVLQLTKKVRNVETSWALGAAIYHFQKFKEHVQSNNPKHFLSEEEFVQLRVELANANKPSGDDAPGEELPPGTEDLPDPAKRVTEIENMRHKVIETRQEVFNHNEHEVSKRWAFEEGIKRPYFHVKALEKTQLNNWREYLDFELENGTPERVVVLFERCLIACALYEEFWIKYAKYLESYSVEGVRHIFKKACTIHLPKKPTVHLLWAAFEEQQGNVEEARQILKAMEEAVPDLALVRLRRVSLERRHGNMDEAEALLRDGITNGKNSSESSFYAVKLARQLVKVQKSIGKAKKVLLEAVEKDETNPKLYLNLLELEYSSDVQQNEAEIMACFDRALSSTMSLEQRLIFSQRKLDFLEDFGSDVNVLVAAYEQHERLVTEQESLKRKAENGSEEPDSKRQRTDDQSGASGQMMQDMQANHAGYNYNNWYQQYNSWGGQNSWGQYGQYGQYNQYYPPPPT</sequence>
<evidence type="ECO:0000256" key="8">
    <source>
        <dbReference type="ARBA" id="ARBA00038863"/>
    </source>
</evidence>
<keyword evidence="5 11" id="KW-0378">Hydrolase</keyword>
<protein>
    <recommendedName>
        <fullName evidence="8">nucleoside diphosphate phosphatase</fullName>
        <ecNumber evidence="8">3.6.1.6</ecNumber>
    </recommendedName>
</protein>
<reference evidence="13" key="1">
    <citation type="submission" date="2025-08" db="UniProtKB">
        <authorList>
            <consortium name="Ensembl"/>
        </authorList>
    </citation>
    <scope>IDENTIFICATION</scope>
</reference>
<dbReference type="GO" id="GO:0071004">
    <property type="term" value="C:U2-type prespliceosome"/>
    <property type="evidence" value="ECO:0007669"/>
    <property type="project" value="TreeGrafter"/>
</dbReference>
<dbReference type="Ensembl" id="ENSCCRT00010076862.1">
    <property type="protein sequence ID" value="ENSCCRP00010069536.1"/>
    <property type="gene ID" value="ENSCCRG00010030186.1"/>
</dbReference>
<evidence type="ECO:0000256" key="9">
    <source>
        <dbReference type="PIRSR" id="PIRSR600407-1"/>
    </source>
</evidence>
<dbReference type="Gene3D" id="1.25.40.10">
    <property type="entry name" value="Tetratricopeptide repeat domain"/>
    <property type="match status" value="1"/>
</dbReference>
<evidence type="ECO:0000256" key="4">
    <source>
        <dbReference type="ARBA" id="ARBA00022737"/>
    </source>
</evidence>
<evidence type="ECO:0000256" key="6">
    <source>
        <dbReference type="ARBA" id="ARBA00023187"/>
    </source>
</evidence>
<dbReference type="InterPro" id="IPR059164">
    <property type="entry name" value="HAT_PRP39_C"/>
</dbReference>
<evidence type="ECO:0000256" key="7">
    <source>
        <dbReference type="ARBA" id="ARBA00023242"/>
    </source>
</evidence>
<dbReference type="SUPFAM" id="SSF48452">
    <property type="entry name" value="TPR-like"/>
    <property type="match status" value="1"/>
</dbReference>
<name>A0A8C1M0V3_CYPCA</name>
<evidence type="ECO:0000256" key="11">
    <source>
        <dbReference type="RuleBase" id="RU003833"/>
    </source>
</evidence>
<evidence type="ECO:0000256" key="3">
    <source>
        <dbReference type="ARBA" id="ARBA00022664"/>
    </source>
</evidence>
<dbReference type="GO" id="GO:0000395">
    <property type="term" value="P:mRNA 5'-splice site recognition"/>
    <property type="evidence" value="ECO:0007669"/>
    <property type="project" value="TreeGrafter"/>
</dbReference>
<evidence type="ECO:0000313" key="14">
    <source>
        <dbReference type="Proteomes" id="UP000694427"/>
    </source>
</evidence>
<dbReference type="GO" id="GO:0030627">
    <property type="term" value="F:pre-mRNA 5'-splice site binding"/>
    <property type="evidence" value="ECO:0007669"/>
    <property type="project" value="TreeGrafter"/>
</dbReference>
<dbReference type="Gene3D" id="3.30.420.40">
    <property type="match status" value="1"/>
</dbReference>
<dbReference type="FunFam" id="3.30.420.40:FF:000052">
    <property type="entry name" value="Ectonucleoside triphosphate diphosphohydrolase 5"/>
    <property type="match status" value="1"/>
</dbReference>
<dbReference type="GO" id="GO:0000243">
    <property type="term" value="C:commitment complex"/>
    <property type="evidence" value="ECO:0007669"/>
    <property type="project" value="TreeGrafter"/>
</dbReference>